<accession>A0AAE3XN91</accession>
<dbReference type="AlphaFoldDB" id="A0AAE3XN91"/>
<dbReference type="Proteomes" id="UP001185092">
    <property type="component" value="Unassembled WGS sequence"/>
</dbReference>
<evidence type="ECO:0000313" key="3">
    <source>
        <dbReference type="Proteomes" id="UP001185092"/>
    </source>
</evidence>
<name>A0AAE3XN91_9BACT</name>
<proteinExistence type="predicted"/>
<keyword evidence="1" id="KW-0812">Transmembrane</keyword>
<reference evidence="2" key="1">
    <citation type="submission" date="2023-07" db="EMBL/GenBank/DDBJ databases">
        <title>Genomic Encyclopedia of Type Strains, Phase IV (KMG-IV): sequencing the most valuable type-strain genomes for metagenomic binning, comparative biology and taxonomic classification.</title>
        <authorList>
            <person name="Goeker M."/>
        </authorList>
    </citation>
    <scope>NUCLEOTIDE SEQUENCE</scope>
    <source>
        <strain evidence="2">DSM 26174</strain>
    </source>
</reference>
<keyword evidence="1" id="KW-1133">Transmembrane helix</keyword>
<dbReference type="EMBL" id="JAVDQD010000003">
    <property type="protein sequence ID" value="MDR6240077.1"/>
    <property type="molecule type" value="Genomic_DNA"/>
</dbReference>
<feature type="transmembrane region" description="Helical" evidence="1">
    <location>
        <begin position="45"/>
        <end position="68"/>
    </location>
</feature>
<keyword evidence="3" id="KW-1185">Reference proteome</keyword>
<comment type="caution">
    <text evidence="2">The sequence shown here is derived from an EMBL/GenBank/DDBJ whole genome shotgun (WGS) entry which is preliminary data.</text>
</comment>
<keyword evidence="1" id="KW-0472">Membrane</keyword>
<gene>
    <name evidence="2" type="ORF">HNQ88_003125</name>
</gene>
<evidence type="ECO:0000313" key="2">
    <source>
        <dbReference type="EMBL" id="MDR6240077.1"/>
    </source>
</evidence>
<sequence length="145" mass="17033">MKQKVKLKGKPENDKLFLVGFMLAGWTFIIFLLKDATLVEMYDRPVVFATIFLLHIVGFNLFPLTMIFNKKELLITANELYYKSKLKGERKFQVSDFDSYKTVYTKLGGMMVLYFKDGTSLIIRSIDFSNYHEIVLYIRKNAKFK</sequence>
<organism evidence="2 3">
    <name type="scientific">Aureibacter tunicatorum</name>
    <dbReference type="NCBI Taxonomy" id="866807"/>
    <lineage>
        <taxon>Bacteria</taxon>
        <taxon>Pseudomonadati</taxon>
        <taxon>Bacteroidota</taxon>
        <taxon>Cytophagia</taxon>
        <taxon>Cytophagales</taxon>
        <taxon>Persicobacteraceae</taxon>
        <taxon>Aureibacter</taxon>
    </lineage>
</organism>
<dbReference type="RefSeq" id="WP_309939911.1">
    <property type="nucleotide sequence ID" value="NZ_AP025305.1"/>
</dbReference>
<protein>
    <submittedName>
        <fullName evidence="2">Uncharacterized protein</fullName>
    </submittedName>
</protein>
<feature type="transmembrane region" description="Helical" evidence="1">
    <location>
        <begin position="16"/>
        <end position="33"/>
    </location>
</feature>
<evidence type="ECO:0000256" key="1">
    <source>
        <dbReference type="SAM" id="Phobius"/>
    </source>
</evidence>